<protein>
    <submittedName>
        <fullName evidence="2">Uncharacterized protein LOC108046442</fullName>
    </submittedName>
</protein>
<proteinExistence type="predicted"/>
<dbReference type="AlphaFoldDB" id="A0A6P4F870"/>
<feature type="chain" id="PRO_5027776127" evidence="1">
    <location>
        <begin position="22"/>
        <end position="124"/>
    </location>
</feature>
<dbReference type="OMA" id="CRELCYR"/>
<dbReference type="OrthoDB" id="7838071at2759"/>
<dbReference type="GeneID" id="108046442"/>
<accession>A0A6P4F870</accession>
<evidence type="ECO:0000313" key="2">
    <source>
        <dbReference type="RefSeq" id="XP_016981591.1"/>
    </source>
</evidence>
<dbReference type="RefSeq" id="XP_016981591.2">
    <property type="nucleotide sequence ID" value="XM_017126102.2"/>
</dbReference>
<keyword evidence="1" id="KW-0732">Signal</keyword>
<dbReference type="RefSeq" id="XP_016981591.1">
    <property type="nucleotide sequence ID" value="XM_017126102.1"/>
</dbReference>
<feature type="signal peptide" evidence="1">
    <location>
        <begin position="1"/>
        <end position="21"/>
    </location>
</feature>
<organism evidence="2">
    <name type="scientific">Drosophila rhopaloa</name>
    <name type="common">Fruit fly</name>
    <dbReference type="NCBI Taxonomy" id="1041015"/>
    <lineage>
        <taxon>Eukaryota</taxon>
        <taxon>Metazoa</taxon>
        <taxon>Ecdysozoa</taxon>
        <taxon>Arthropoda</taxon>
        <taxon>Hexapoda</taxon>
        <taxon>Insecta</taxon>
        <taxon>Pterygota</taxon>
        <taxon>Neoptera</taxon>
        <taxon>Endopterygota</taxon>
        <taxon>Diptera</taxon>
        <taxon>Brachycera</taxon>
        <taxon>Muscomorpha</taxon>
        <taxon>Ephydroidea</taxon>
        <taxon>Drosophilidae</taxon>
        <taxon>Drosophila</taxon>
        <taxon>Sophophora</taxon>
    </lineage>
</organism>
<name>A0A6P4F870_DRORH</name>
<evidence type="ECO:0000256" key="1">
    <source>
        <dbReference type="SAM" id="SignalP"/>
    </source>
</evidence>
<sequence length="124" mass="13586">MTVPRIIVCLTITILAGNALGASISTSAGSGSGEEGRPQRIGECRKLCYRQSLPVATPPLLCRSRPECYMCHDYCRVLEVVQRSLATSMCADREFCTRGCRVACAYHRMGLFHQDTSANAVLKK</sequence>
<reference evidence="2" key="1">
    <citation type="submission" date="2025-08" db="UniProtKB">
        <authorList>
            <consortium name="RefSeq"/>
        </authorList>
    </citation>
    <scope>IDENTIFICATION</scope>
</reference>
<gene>
    <name evidence="2" type="primary">LOC108046442</name>
</gene>